<sequence length="352" mass="37255">MLVRRVLVAVLLTALLPAPAAHAQENPVELVAARTEYSSTFANPDGSRTLVMHTAPVHVRDSAGGWREVDLTLRPGDGGRLEPAAHPRALSLGGQGSTELVRMAYGQAAFSRKWPTPLPAPVVRGNRVTYPQAQAGQDLVITVTRTGFTQRLVAAGGGGAVDEAAGVDGGPGSLVEPATVGLGPLLDTYVQSNVLNVSLGHQPDVRVGTFDGAVVARSFLNWPLEALRGKRVRLAELELWNWHSWSCQPRAWQVWETTVAGAGTAWNRQPEWLAQVAESSRTTGYSAICPDATAGVDLTGLVRKWAGGSGAGMGTVGLRAVDEADVFAWKKWAAAATGEGHPPRLEVTYLEG</sequence>
<evidence type="ECO:0000256" key="1">
    <source>
        <dbReference type="SAM" id="SignalP"/>
    </source>
</evidence>
<feature type="signal peptide" evidence="1">
    <location>
        <begin position="1"/>
        <end position="23"/>
    </location>
</feature>
<reference evidence="2 3" key="1">
    <citation type="submission" date="2021-03" db="EMBL/GenBank/DDBJ databases">
        <title>Sequencing the genomes of 1000 actinobacteria strains.</title>
        <authorList>
            <person name="Klenk H.-P."/>
        </authorList>
    </citation>
    <scope>NUCLEOTIDE SEQUENCE [LARGE SCALE GENOMIC DNA]</scope>
    <source>
        <strain evidence="2 3">DSM 44580</strain>
    </source>
</reference>
<feature type="chain" id="PRO_5045953585" description="DNRLRE domain-containing protein" evidence="1">
    <location>
        <begin position="24"/>
        <end position="352"/>
    </location>
</feature>
<evidence type="ECO:0000313" key="2">
    <source>
        <dbReference type="EMBL" id="MBP2477162.1"/>
    </source>
</evidence>
<proteinExistence type="predicted"/>
<dbReference type="Proteomes" id="UP001519363">
    <property type="component" value="Unassembled WGS sequence"/>
</dbReference>
<evidence type="ECO:0008006" key="4">
    <source>
        <dbReference type="Google" id="ProtNLM"/>
    </source>
</evidence>
<name>A0ABS5ALA4_9PSEU</name>
<comment type="caution">
    <text evidence="2">The sequence shown here is derived from an EMBL/GenBank/DDBJ whole genome shotgun (WGS) entry which is preliminary data.</text>
</comment>
<organism evidence="2 3">
    <name type="scientific">Crossiella equi</name>
    <dbReference type="NCBI Taxonomy" id="130796"/>
    <lineage>
        <taxon>Bacteria</taxon>
        <taxon>Bacillati</taxon>
        <taxon>Actinomycetota</taxon>
        <taxon>Actinomycetes</taxon>
        <taxon>Pseudonocardiales</taxon>
        <taxon>Pseudonocardiaceae</taxon>
        <taxon>Crossiella</taxon>
    </lineage>
</organism>
<gene>
    <name evidence="2" type="ORF">JOF53_006034</name>
</gene>
<evidence type="ECO:0000313" key="3">
    <source>
        <dbReference type="Proteomes" id="UP001519363"/>
    </source>
</evidence>
<dbReference type="EMBL" id="JAGIOO010000001">
    <property type="protein sequence ID" value="MBP2477162.1"/>
    <property type="molecule type" value="Genomic_DNA"/>
</dbReference>
<keyword evidence="1" id="KW-0732">Signal</keyword>
<protein>
    <recommendedName>
        <fullName evidence="4">DNRLRE domain-containing protein</fullName>
    </recommendedName>
</protein>
<keyword evidence="3" id="KW-1185">Reference proteome</keyword>
<dbReference type="NCBIfam" id="NF033679">
    <property type="entry name" value="DNRLRE_dom"/>
    <property type="match status" value="1"/>
</dbReference>
<dbReference type="RefSeq" id="WP_209707378.1">
    <property type="nucleotide sequence ID" value="NZ_JAGIOO010000001.1"/>
</dbReference>
<accession>A0ABS5ALA4</accession>